<dbReference type="OrthoDB" id="3790874at2"/>
<name>A0A3N0GVS5_9ACTN</name>
<evidence type="ECO:0000313" key="1">
    <source>
        <dbReference type="EMBL" id="RNM16250.1"/>
    </source>
</evidence>
<sequence length="122" mass="13163">MAFWMVGLVAVVVLVALAMRMLKNESLGRERVEAELHDASTPTLEYVVPTGEDPVVVIAALERAGYTVGVDSHGSHQVVLVKCPDSPDQSRAKVREVIANAGVTTPKVETRPRAAVRFSDEP</sequence>
<reference evidence="1 2" key="1">
    <citation type="submission" date="2018-11" db="EMBL/GenBank/DDBJ databases">
        <authorList>
            <person name="Li F."/>
        </authorList>
    </citation>
    <scope>NUCLEOTIDE SEQUENCE [LARGE SCALE GENOMIC DNA]</scope>
    <source>
        <strain evidence="1 2">Gsoil 818</strain>
    </source>
</reference>
<dbReference type="Proteomes" id="UP000279994">
    <property type="component" value="Unassembled WGS sequence"/>
</dbReference>
<evidence type="ECO:0000313" key="2">
    <source>
        <dbReference type="Proteomes" id="UP000279994"/>
    </source>
</evidence>
<accession>A0A3N0GVS5</accession>
<organism evidence="1 2">
    <name type="scientific">Nocardioides pocheonensis</name>
    <dbReference type="NCBI Taxonomy" id="661485"/>
    <lineage>
        <taxon>Bacteria</taxon>
        <taxon>Bacillati</taxon>
        <taxon>Actinomycetota</taxon>
        <taxon>Actinomycetes</taxon>
        <taxon>Propionibacteriales</taxon>
        <taxon>Nocardioidaceae</taxon>
        <taxon>Nocardioides</taxon>
    </lineage>
</organism>
<dbReference type="EMBL" id="RJSF01000011">
    <property type="protein sequence ID" value="RNM16250.1"/>
    <property type="molecule type" value="Genomic_DNA"/>
</dbReference>
<proteinExistence type="predicted"/>
<dbReference type="AlphaFoldDB" id="A0A3N0GVS5"/>
<dbReference type="RefSeq" id="WP_123221938.1">
    <property type="nucleotide sequence ID" value="NZ_RJSF01000011.1"/>
</dbReference>
<gene>
    <name evidence="1" type="ORF">EFL26_05680</name>
</gene>
<protein>
    <submittedName>
        <fullName evidence="1">Uncharacterized protein</fullName>
    </submittedName>
</protein>
<comment type="caution">
    <text evidence="1">The sequence shown here is derived from an EMBL/GenBank/DDBJ whole genome shotgun (WGS) entry which is preliminary data.</text>
</comment>
<keyword evidence="2" id="KW-1185">Reference proteome</keyword>